<evidence type="ECO:0000256" key="6">
    <source>
        <dbReference type="ARBA" id="ARBA00022918"/>
    </source>
</evidence>
<evidence type="ECO:0000256" key="9">
    <source>
        <dbReference type="ARBA" id="ARBA00048173"/>
    </source>
</evidence>
<dbReference type="InterPro" id="IPR043502">
    <property type="entry name" value="DNA/RNA_pol_sf"/>
</dbReference>
<dbReference type="InterPro" id="IPR000123">
    <property type="entry name" value="Reverse_transcriptase_msDNA"/>
</dbReference>
<organism evidence="11 12">
    <name type="scientific">Idiomarina fontislapidosi</name>
    <dbReference type="NCBI Taxonomy" id="263723"/>
    <lineage>
        <taxon>Bacteria</taxon>
        <taxon>Pseudomonadati</taxon>
        <taxon>Pseudomonadota</taxon>
        <taxon>Gammaproteobacteria</taxon>
        <taxon>Alteromonadales</taxon>
        <taxon>Idiomarinaceae</taxon>
        <taxon>Idiomarina</taxon>
    </lineage>
</organism>
<keyword evidence="3" id="KW-0548">Nucleotidyltransferase</keyword>
<evidence type="ECO:0000256" key="1">
    <source>
        <dbReference type="ARBA" id="ARBA00012493"/>
    </source>
</evidence>
<evidence type="ECO:0000313" key="11">
    <source>
        <dbReference type="EMBL" id="RUO48893.1"/>
    </source>
</evidence>
<dbReference type="OrthoDB" id="9793236at2"/>
<dbReference type="AlphaFoldDB" id="A0A432XJI4"/>
<comment type="similarity">
    <text evidence="8">Belongs to the bacterial reverse transcriptase family.</text>
</comment>
<dbReference type="InterPro" id="IPR000477">
    <property type="entry name" value="RT_dom"/>
</dbReference>
<dbReference type="SUPFAM" id="SSF56672">
    <property type="entry name" value="DNA/RNA polymerases"/>
    <property type="match status" value="1"/>
</dbReference>
<evidence type="ECO:0000256" key="3">
    <source>
        <dbReference type="ARBA" id="ARBA00022695"/>
    </source>
</evidence>
<sequence length="381" mass="43366">MNRWSSRAFKKHNSDKPVAVVETAALYGRKIQTSCPELPVIFTLNHLALKSGVPYNNLRSFVDRTIERPYRSFTLRKNGRRSNPRKFRVIKVPQQDLKKAQQFINQNILSKMEPHECSVAFSPGSKIYDAASEHCNARWLLKFDIVSFFESITEKSVYRVFRRYNYPALLSFEMARICTALKAKPPVNWGGAPASIRYPTIPGYSNNKLGTLPQGAPTSPMLANLVSYNLDRRLKRIADAHSCHYSRYADDITFSTDLSISRGEVSTIIAMVNSVLREYGHTMNKAKTTIAPPGARKFYLGMNICGDVPQLRKSFKRKLKQHLFFCEKGSVGPEKHSEHLGFVSVIGFKNHLRGLINYACQVDSDFGKLCMQRFQSIDWPL</sequence>
<evidence type="ECO:0000259" key="10">
    <source>
        <dbReference type="PROSITE" id="PS50878"/>
    </source>
</evidence>
<evidence type="ECO:0000256" key="5">
    <source>
        <dbReference type="ARBA" id="ARBA00022842"/>
    </source>
</evidence>
<protein>
    <recommendedName>
        <fullName evidence="1">RNA-directed DNA polymerase</fullName>
        <ecNumber evidence="1">2.7.7.49</ecNumber>
    </recommendedName>
</protein>
<dbReference type="GO" id="GO:0046872">
    <property type="term" value="F:metal ion binding"/>
    <property type="evidence" value="ECO:0007669"/>
    <property type="project" value="UniProtKB-KW"/>
</dbReference>
<dbReference type="EMBL" id="PIPV01000022">
    <property type="protein sequence ID" value="RUO48893.1"/>
    <property type="molecule type" value="Genomic_DNA"/>
</dbReference>
<dbReference type="GO" id="GO:0003964">
    <property type="term" value="F:RNA-directed DNA polymerase activity"/>
    <property type="evidence" value="ECO:0007669"/>
    <property type="project" value="UniProtKB-KW"/>
</dbReference>
<dbReference type="RefSeq" id="WP_110576468.1">
    <property type="nucleotide sequence ID" value="NZ_PIPV01000022.1"/>
</dbReference>
<evidence type="ECO:0000313" key="12">
    <source>
        <dbReference type="Proteomes" id="UP000287330"/>
    </source>
</evidence>
<dbReference type="GO" id="GO:0003723">
    <property type="term" value="F:RNA binding"/>
    <property type="evidence" value="ECO:0007669"/>
    <property type="project" value="InterPro"/>
</dbReference>
<accession>A0A432XJI4</accession>
<evidence type="ECO:0000256" key="7">
    <source>
        <dbReference type="ARBA" id="ARBA00023118"/>
    </source>
</evidence>
<dbReference type="PANTHER" id="PTHR34047">
    <property type="entry name" value="NUCLEAR INTRON MATURASE 1, MITOCHONDRIAL-RELATED"/>
    <property type="match status" value="1"/>
</dbReference>
<gene>
    <name evidence="11" type="ORF">CWE25_13185</name>
</gene>
<keyword evidence="7" id="KW-0051">Antiviral defense</keyword>
<keyword evidence="4" id="KW-0479">Metal-binding</keyword>
<feature type="domain" description="Reverse transcriptase" evidence="10">
    <location>
        <begin position="56"/>
        <end position="304"/>
    </location>
</feature>
<evidence type="ECO:0000256" key="4">
    <source>
        <dbReference type="ARBA" id="ARBA00022723"/>
    </source>
</evidence>
<comment type="catalytic activity">
    <reaction evidence="9">
        <text>DNA(n) + a 2'-deoxyribonucleoside 5'-triphosphate = DNA(n+1) + diphosphate</text>
        <dbReference type="Rhea" id="RHEA:22508"/>
        <dbReference type="Rhea" id="RHEA-COMP:17339"/>
        <dbReference type="Rhea" id="RHEA-COMP:17340"/>
        <dbReference type="ChEBI" id="CHEBI:33019"/>
        <dbReference type="ChEBI" id="CHEBI:61560"/>
        <dbReference type="ChEBI" id="CHEBI:173112"/>
        <dbReference type="EC" id="2.7.7.49"/>
    </reaction>
</comment>
<dbReference type="PRINTS" id="PR00866">
    <property type="entry name" value="RNADNAPOLMS"/>
</dbReference>
<reference evidence="12" key="1">
    <citation type="journal article" date="2018" name="Front. Microbiol.">
        <title>Genome-Based Analysis Reveals the Taxonomy and Diversity of the Family Idiomarinaceae.</title>
        <authorList>
            <person name="Liu Y."/>
            <person name="Lai Q."/>
            <person name="Shao Z."/>
        </authorList>
    </citation>
    <scope>NUCLEOTIDE SEQUENCE [LARGE SCALE GENOMIC DNA]</scope>
    <source>
        <strain evidence="12">F23</strain>
    </source>
</reference>
<dbReference type="PANTHER" id="PTHR34047:SF7">
    <property type="entry name" value="RNA-DIRECTED DNA POLYMERASE"/>
    <property type="match status" value="1"/>
</dbReference>
<dbReference type="PROSITE" id="PS50878">
    <property type="entry name" value="RT_POL"/>
    <property type="match status" value="1"/>
</dbReference>
<dbReference type="GO" id="GO:0051607">
    <property type="term" value="P:defense response to virus"/>
    <property type="evidence" value="ECO:0007669"/>
    <property type="project" value="UniProtKB-KW"/>
</dbReference>
<dbReference type="Proteomes" id="UP000287330">
    <property type="component" value="Unassembled WGS sequence"/>
</dbReference>
<evidence type="ECO:0000256" key="8">
    <source>
        <dbReference type="ARBA" id="ARBA00034120"/>
    </source>
</evidence>
<dbReference type="InterPro" id="IPR051083">
    <property type="entry name" value="GrpII_Intron_Splice-Mob/Def"/>
</dbReference>
<keyword evidence="6 11" id="KW-0695">RNA-directed DNA polymerase</keyword>
<proteinExistence type="inferred from homology"/>
<keyword evidence="12" id="KW-1185">Reference proteome</keyword>
<dbReference type="EC" id="2.7.7.49" evidence="1"/>
<name>A0A432XJI4_9GAMM</name>
<keyword evidence="5" id="KW-0460">Magnesium</keyword>
<keyword evidence="2" id="KW-0808">Transferase</keyword>
<evidence type="ECO:0000256" key="2">
    <source>
        <dbReference type="ARBA" id="ARBA00022679"/>
    </source>
</evidence>
<comment type="caution">
    <text evidence="11">The sequence shown here is derived from an EMBL/GenBank/DDBJ whole genome shotgun (WGS) entry which is preliminary data.</text>
</comment>
<dbReference type="CDD" id="cd03487">
    <property type="entry name" value="RT_Bac_retron_II"/>
    <property type="match status" value="1"/>
</dbReference>
<dbReference type="Pfam" id="PF00078">
    <property type="entry name" value="RVT_1"/>
    <property type="match status" value="1"/>
</dbReference>